<keyword evidence="1" id="KW-1133">Transmembrane helix</keyword>
<feature type="transmembrane region" description="Helical" evidence="1">
    <location>
        <begin position="43"/>
        <end position="61"/>
    </location>
</feature>
<organism evidence="2 3">
    <name type="scientific">Beggiatoa alba B18LD</name>
    <dbReference type="NCBI Taxonomy" id="395493"/>
    <lineage>
        <taxon>Bacteria</taxon>
        <taxon>Pseudomonadati</taxon>
        <taxon>Pseudomonadota</taxon>
        <taxon>Gammaproteobacteria</taxon>
        <taxon>Thiotrichales</taxon>
        <taxon>Thiotrichaceae</taxon>
        <taxon>Beggiatoa</taxon>
    </lineage>
</organism>
<dbReference type="eggNOG" id="COG3242">
    <property type="taxonomic scope" value="Bacteria"/>
</dbReference>
<evidence type="ECO:0000256" key="1">
    <source>
        <dbReference type="SAM" id="Phobius"/>
    </source>
</evidence>
<evidence type="ECO:0000313" key="2">
    <source>
        <dbReference type="EMBL" id="EIJ41766.1"/>
    </source>
</evidence>
<proteinExistence type="predicted"/>
<dbReference type="Pfam" id="PF09838">
    <property type="entry name" value="DUF2065"/>
    <property type="match status" value="1"/>
</dbReference>
<dbReference type="EMBL" id="JH600070">
    <property type="protein sequence ID" value="EIJ41766.1"/>
    <property type="molecule type" value="Genomic_DNA"/>
</dbReference>
<keyword evidence="3" id="KW-1185">Reference proteome</keyword>
<reference evidence="2 3" key="1">
    <citation type="submission" date="2011-11" db="EMBL/GenBank/DDBJ databases">
        <title>Improved High-Quality Draft sequence of Beggiatoa alba B18lD.</title>
        <authorList>
            <consortium name="US DOE Joint Genome Institute"/>
            <person name="Lucas S."/>
            <person name="Han J."/>
            <person name="Lapidus A."/>
            <person name="Cheng J.-F."/>
            <person name="Goodwin L."/>
            <person name="Pitluck S."/>
            <person name="Peters L."/>
            <person name="Mikhailova N."/>
            <person name="Held B."/>
            <person name="Detter J.C."/>
            <person name="Han C."/>
            <person name="Tapia R."/>
            <person name="Land M."/>
            <person name="Hauser L."/>
            <person name="Kyrpides N."/>
            <person name="Ivanova N."/>
            <person name="Pagani I."/>
            <person name="Samuel K."/>
            <person name="Teske A."/>
            <person name="Mueller J."/>
            <person name="Woyke T."/>
        </authorList>
    </citation>
    <scope>NUCLEOTIDE SEQUENCE [LARGE SCALE GENOMIC DNA]</scope>
    <source>
        <strain evidence="2 3">B18LD</strain>
    </source>
</reference>
<dbReference type="InterPro" id="IPR019201">
    <property type="entry name" value="DUF2065"/>
</dbReference>
<keyword evidence="1" id="KW-0472">Membrane</keyword>
<dbReference type="STRING" id="395493.BegalDRAFT_0858"/>
<protein>
    <recommendedName>
        <fullName evidence="4">DUF2065 domain-containing protein</fullName>
    </recommendedName>
</protein>
<gene>
    <name evidence="2" type="ORF">BegalDRAFT_0858</name>
</gene>
<name>I3CDS3_9GAMM</name>
<sequence length="62" mass="7134">MMWTELGTAFALLIIFEGIMPFINPSRFRQTLQAMAELNDKTLRIVGFVSMLFGLLLLYLVH</sequence>
<evidence type="ECO:0000313" key="3">
    <source>
        <dbReference type="Proteomes" id="UP000005744"/>
    </source>
</evidence>
<dbReference type="HOGENOM" id="CLU_179416_1_1_6"/>
<dbReference type="Proteomes" id="UP000005744">
    <property type="component" value="Unassembled WGS sequence"/>
</dbReference>
<accession>I3CDS3</accession>
<dbReference type="RefSeq" id="WP_002684010.1">
    <property type="nucleotide sequence ID" value="NZ_JH600070.1"/>
</dbReference>
<feature type="transmembrane region" description="Helical" evidence="1">
    <location>
        <begin position="6"/>
        <end position="23"/>
    </location>
</feature>
<keyword evidence="1" id="KW-0812">Transmembrane</keyword>
<dbReference type="AlphaFoldDB" id="I3CDS3"/>
<dbReference type="PANTHER" id="PTHR38602">
    <property type="entry name" value="INNER MEMBRANE PROTEIN-RELATED"/>
    <property type="match status" value="1"/>
</dbReference>
<evidence type="ECO:0008006" key="4">
    <source>
        <dbReference type="Google" id="ProtNLM"/>
    </source>
</evidence>
<dbReference type="PANTHER" id="PTHR38602:SF1">
    <property type="entry name" value="INNER MEMBRANE PROTEIN"/>
    <property type="match status" value="1"/>
</dbReference>